<dbReference type="InterPro" id="IPR036513">
    <property type="entry name" value="STAS_dom_sf"/>
</dbReference>
<dbReference type="Gene3D" id="3.30.750.24">
    <property type="entry name" value="STAS domain"/>
    <property type="match status" value="1"/>
</dbReference>
<dbReference type="RefSeq" id="WP_092161295.1">
    <property type="nucleotide sequence ID" value="NZ_FNGA01000003.1"/>
</dbReference>
<dbReference type="AlphaFoldDB" id="A0A1G9HXM8"/>
<organism evidence="2 3">
    <name type="scientific">Maridesulfovibrio ferrireducens</name>
    <dbReference type="NCBI Taxonomy" id="246191"/>
    <lineage>
        <taxon>Bacteria</taxon>
        <taxon>Pseudomonadati</taxon>
        <taxon>Thermodesulfobacteriota</taxon>
        <taxon>Desulfovibrionia</taxon>
        <taxon>Desulfovibrionales</taxon>
        <taxon>Desulfovibrionaceae</taxon>
        <taxon>Maridesulfovibrio</taxon>
    </lineage>
</organism>
<evidence type="ECO:0000259" key="1">
    <source>
        <dbReference type="PROSITE" id="PS50801"/>
    </source>
</evidence>
<evidence type="ECO:0000313" key="3">
    <source>
        <dbReference type="Proteomes" id="UP000199053"/>
    </source>
</evidence>
<proteinExistence type="predicted"/>
<name>A0A1G9HXM8_9BACT</name>
<feature type="domain" description="STAS" evidence="1">
    <location>
        <begin position="235"/>
        <end position="344"/>
    </location>
</feature>
<evidence type="ECO:0000313" key="2">
    <source>
        <dbReference type="EMBL" id="SDL17333.1"/>
    </source>
</evidence>
<accession>A0A1G9HXM8</accession>
<dbReference type="Pfam" id="PF01740">
    <property type="entry name" value="STAS"/>
    <property type="match status" value="1"/>
</dbReference>
<reference evidence="3" key="1">
    <citation type="submission" date="2016-10" db="EMBL/GenBank/DDBJ databases">
        <authorList>
            <person name="Varghese N."/>
            <person name="Submissions S."/>
        </authorList>
    </citation>
    <scope>NUCLEOTIDE SEQUENCE [LARGE SCALE GENOMIC DNA]</scope>
    <source>
        <strain evidence="3">DSM 16995</strain>
    </source>
</reference>
<dbReference type="OrthoDB" id="5447439at2"/>
<dbReference type="SUPFAM" id="SSF52091">
    <property type="entry name" value="SpoIIaa-like"/>
    <property type="match status" value="1"/>
</dbReference>
<dbReference type="InterPro" id="IPR002645">
    <property type="entry name" value="STAS_dom"/>
</dbReference>
<protein>
    <submittedName>
        <fullName evidence="2">Anti-anti-sigma regulatory factor (Antagonist of anti-sigma factor)</fullName>
    </submittedName>
</protein>
<dbReference type="Proteomes" id="UP000199053">
    <property type="component" value="Unassembled WGS sequence"/>
</dbReference>
<dbReference type="PROSITE" id="PS50801">
    <property type="entry name" value="STAS"/>
    <property type="match status" value="1"/>
</dbReference>
<gene>
    <name evidence="2" type="ORF">SAMN05660337_2347</name>
</gene>
<dbReference type="EMBL" id="FNGA01000003">
    <property type="protein sequence ID" value="SDL17333.1"/>
    <property type="molecule type" value="Genomic_DNA"/>
</dbReference>
<keyword evidence="3" id="KW-1185">Reference proteome</keyword>
<sequence length="344" mass="38671">MNNFIESRQIRIAFGIPFDSLDFHELLVAVGELAASGNKHFIFAASTPWLLEYGRNPLNRLDETDMFLAADSTLTKMAEKIGRTIKMPMEYFEFPEQVALICAHYGLSLLHISTTALKTDILVRDGYVPLSWDLFTNFKISDSLDEKHKESIISSAISLKPDIILISASPDDLREFIPEIYKKIPNCLLICTPKDEKNSNFKDKIRNIVSSFILVQQEALLLKRINEACSSSTPSSISYDDKKEQAIIKISGVLNSRIVPELRRMGKKMLHKNKDLGLDLSKTTALSINGLESIVYLNRIFTCAGQKLFIKAISPEALMLFHQSGIASFFENFPGITDETSIEP</sequence>